<evidence type="ECO:0000259" key="1">
    <source>
        <dbReference type="SMART" id="SM01037"/>
    </source>
</evidence>
<feature type="domain" description="Bet v I/Major latex protein" evidence="1">
    <location>
        <begin position="2"/>
        <end position="147"/>
    </location>
</feature>
<dbReference type="GeneID" id="109241092"/>
<dbReference type="OMA" id="ATWTIEY"/>
<dbReference type="SMR" id="A0A1J6ITC6"/>
<proteinExistence type="predicted"/>
<dbReference type="Gene3D" id="3.30.530.20">
    <property type="match status" value="1"/>
</dbReference>
<dbReference type="Gramene" id="OIT08102">
    <property type="protein sequence ID" value="OIT08102"/>
    <property type="gene ID" value="A4A49_10276"/>
</dbReference>
<dbReference type="OrthoDB" id="1858121at2759"/>
<evidence type="ECO:0000313" key="3">
    <source>
        <dbReference type="Proteomes" id="UP000187609"/>
    </source>
</evidence>
<dbReference type="InterPro" id="IPR000916">
    <property type="entry name" value="Bet_v_I/MLP"/>
</dbReference>
<dbReference type="Pfam" id="PF00407">
    <property type="entry name" value="Bet_v_1"/>
    <property type="match status" value="1"/>
</dbReference>
<dbReference type="AlphaFoldDB" id="A0A1J6ITC6"/>
<accession>A0A1J6ITC6</accession>
<dbReference type="KEGG" id="nau:109241092"/>
<dbReference type="GO" id="GO:0006952">
    <property type="term" value="P:defense response"/>
    <property type="evidence" value="ECO:0007669"/>
    <property type="project" value="InterPro"/>
</dbReference>
<dbReference type="SMART" id="SM01037">
    <property type="entry name" value="Bet_v_1"/>
    <property type="match status" value="1"/>
</dbReference>
<evidence type="ECO:0000313" key="2">
    <source>
        <dbReference type="EMBL" id="OIT08102.1"/>
    </source>
</evidence>
<comment type="caution">
    <text evidence="2">The sequence shown here is derived from an EMBL/GenBank/DDBJ whole genome shotgun (WGS) entry which is preliminary data.</text>
</comment>
<dbReference type="SUPFAM" id="SSF55961">
    <property type="entry name" value="Bet v1-like"/>
    <property type="match status" value="1"/>
</dbReference>
<sequence>MGVKGKLIASIEMKCGGDFVHDIFHVNTHHIPNISPTKINHFEIHEGQIVKHGSIVSWKYNEDEKEKIVKEVIEAFDHQKKSVTWKVIEGDLLELYNYFTIITSCEDQWTTWTFVYEKKTEDTPEPLVFMGLLLDVTKDVDAHLLKI</sequence>
<name>A0A1J6ITC6_NICAT</name>
<dbReference type="EMBL" id="MJEQ01037183">
    <property type="protein sequence ID" value="OIT08102.1"/>
    <property type="molecule type" value="Genomic_DNA"/>
</dbReference>
<dbReference type="CDD" id="cd07816">
    <property type="entry name" value="Bet_v1-like"/>
    <property type="match status" value="1"/>
</dbReference>
<dbReference type="PANTHER" id="PTHR31907">
    <property type="entry name" value="MLP-LIKE PROTEIN 423"/>
    <property type="match status" value="1"/>
</dbReference>
<reference evidence="2" key="1">
    <citation type="submission" date="2016-11" db="EMBL/GenBank/DDBJ databases">
        <title>The genome of Nicotiana attenuata.</title>
        <authorList>
            <person name="Xu S."/>
            <person name="Brockmoeller T."/>
            <person name="Gaquerel E."/>
            <person name="Navarro A."/>
            <person name="Kuhl H."/>
            <person name="Gase K."/>
            <person name="Ling Z."/>
            <person name="Zhou W."/>
            <person name="Kreitzer C."/>
            <person name="Stanke M."/>
            <person name="Tang H."/>
            <person name="Lyons E."/>
            <person name="Pandey P."/>
            <person name="Pandey S.P."/>
            <person name="Timmermann B."/>
            <person name="Baldwin I.T."/>
        </authorList>
    </citation>
    <scope>NUCLEOTIDE SEQUENCE [LARGE SCALE GENOMIC DNA]</scope>
    <source>
        <strain evidence="2">UT</strain>
    </source>
</reference>
<dbReference type="InterPro" id="IPR051761">
    <property type="entry name" value="MLP-like_ligand-binding"/>
</dbReference>
<dbReference type="STRING" id="49451.A0A1J6ITC6"/>
<dbReference type="Proteomes" id="UP000187609">
    <property type="component" value="Unassembled WGS sequence"/>
</dbReference>
<dbReference type="InterPro" id="IPR023393">
    <property type="entry name" value="START-like_dom_sf"/>
</dbReference>
<organism evidence="2 3">
    <name type="scientific">Nicotiana attenuata</name>
    <name type="common">Coyote tobacco</name>
    <dbReference type="NCBI Taxonomy" id="49451"/>
    <lineage>
        <taxon>Eukaryota</taxon>
        <taxon>Viridiplantae</taxon>
        <taxon>Streptophyta</taxon>
        <taxon>Embryophyta</taxon>
        <taxon>Tracheophyta</taxon>
        <taxon>Spermatophyta</taxon>
        <taxon>Magnoliopsida</taxon>
        <taxon>eudicotyledons</taxon>
        <taxon>Gunneridae</taxon>
        <taxon>Pentapetalae</taxon>
        <taxon>asterids</taxon>
        <taxon>lamiids</taxon>
        <taxon>Solanales</taxon>
        <taxon>Solanaceae</taxon>
        <taxon>Nicotianoideae</taxon>
        <taxon>Nicotianeae</taxon>
        <taxon>Nicotiana</taxon>
    </lineage>
</organism>
<protein>
    <submittedName>
        <fullName evidence="2">Mlp-like protein 43</fullName>
    </submittedName>
</protein>
<gene>
    <name evidence="2" type="primary">MLP43_2</name>
    <name evidence="2" type="ORF">A4A49_10276</name>
</gene>
<keyword evidence="3" id="KW-1185">Reference proteome</keyword>